<dbReference type="NCBIfam" id="NF045515">
    <property type="entry name" value="Glp_gephyrin"/>
    <property type="match status" value="1"/>
</dbReference>
<dbReference type="SUPFAM" id="SSF63867">
    <property type="entry name" value="MoeA C-terminal domain-like"/>
    <property type="match status" value="1"/>
</dbReference>
<dbReference type="Pfam" id="PF00994">
    <property type="entry name" value="MoCF_biosynth"/>
    <property type="match status" value="1"/>
</dbReference>
<dbReference type="SUPFAM" id="SSF53218">
    <property type="entry name" value="Molybdenum cofactor biosynthesis proteins"/>
    <property type="match status" value="1"/>
</dbReference>
<evidence type="ECO:0000256" key="8">
    <source>
        <dbReference type="ARBA" id="ARBA00047317"/>
    </source>
</evidence>
<dbReference type="SMART" id="SM00852">
    <property type="entry name" value="MoCF_biosynth"/>
    <property type="match status" value="1"/>
</dbReference>
<organism evidence="11 12">
    <name type="scientific">Effusibacillus consociatus</name>
    <dbReference type="NCBI Taxonomy" id="1117041"/>
    <lineage>
        <taxon>Bacteria</taxon>
        <taxon>Bacillati</taxon>
        <taxon>Bacillota</taxon>
        <taxon>Bacilli</taxon>
        <taxon>Bacillales</taxon>
        <taxon>Alicyclobacillaceae</taxon>
        <taxon>Effusibacillus</taxon>
    </lineage>
</organism>
<keyword evidence="6 9" id="KW-0500">Molybdenum</keyword>
<evidence type="ECO:0000313" key="12">
    <source>
        <dbReference type="Proteomes" id="UP001596002"/>
    </source>
</evidence>
<comment type="pathway">
    <text evidence="2 9">Cofactor biosynthesis; molybdopterin biosynthesis.</text>
</comment>
<dbReference type="Gene3D" id="2.40.340.10">
    <property type="entry name" value="MoeA, C-terminal, domain IV"/>
    <property type="match status" value="1"/>
</dbReference>
<dbReference type="PANTHER" id="PTHR10192:SF5">
    <property type="entry name" value="GEPHYRIN"/>
    <property type="match status" value="1"/>
</dbReference>
<feature type="domain" description="MoaB/Mog" evidence="10">
    <location>
        <begin position="187"/>
        <end position="325"/>
    </location>
</feature>
<dbReference type="InterPro" id="IPR005110">
    <property type="entry name" value="MoeA_linker/N"/>
</dbReference>
<keyword evidence="9" id="KW-0479">Metal-binding</keyword>
<dbReference type="InterPro" id="IPR036425">
    <property type="entry name" value="MoaB/Mog-like_dom_sf"/>
</dbReference>
<sequence length="427" mass="45778">MMRVGLSVEEAIQAIMDYVKPVNSIEIHVKDAFNYVLAEDMYASVPVPPFDRSMMDGFAIRAEDVQHATPEHPVKLRVQGRVGAGEVSDHILMPGEAIRIMTGAPIPRGANAVARFEITDAQHSPDAEHIAVLLPVREGESISVKGEDIQAGAKILEKGAVIGAAEMALLATVGVSKVTVYRKPIIGVLSSGRELIGLEHPLAPGKIYNSNSYMLSGLISAWGGIPYLLEQVDDEVNAVAEAIQMAMPVVDALVTTGGVSVGDYDVMREAYQQAGGQVEFWKVNMRPGTPFTFATVVEKPVFGLSGNPAAGYVNAVLFLQGAIRAMAGYSEPLSKPLQVVLADVPEWKTIGMDRFLRARIVIEEGRAAAYPLAYGQSAGIMSTLSGIQGFIRILARTEVKQGDLVEAYLLEMPIPALNNTLPGGEQE</sequence>
<comment type="caution">
    <text evidence="11">The sequence shown here is derived from an EMBL/GenBank/DDBJ whole genome shotgun (WGS) entry which is preliminary data.</text>
</comment>
<dbReference type="Proteomes" id="UP001596002">
    <property type="component" value="Unassembled WGS sequence"/>
</dbReference>
<dbReference type="RefSeq" id="WP_380024778.1">
    <property type="nucleotide sequence ID" value="NZ_JBHSHC010000033.1"/>
</dbReference>
<proteinExistence type="inferred from homology"/>
<dbReference type="Gene3D" id="2.170.190.11">
    <property type="entry name" value="Molybdopterin biosynthesis moea protein, domain 3"/>
    <property type="match status" value="1"/>
</dbReference>
<dbReference type="Gene3D" id="3.40.980.10">
    <property type="entry name" value="MoaB/Mog-like domain"/>
    <property type="match status" value="1"/>
</dbReference>
<evidence type="ECO:0000256" key="4">
    <source>
        <dbReference type="ARBA" id="ARBA00013269"/>
    </source>
</evidence>
<evidence type="ECO:0000256" key="5">
    <source>
        <dbReference type="ARBA" id="ARBA00021108"/>
    </source>
</evidence>
<evidence type="ECO:0000256" key="3">
    <source>
        <dbReference type="ARBA" id="ARBA00010763"/>
    </source>
</evidence>
<dbReference type="EMBL" id="JBHSHC010000033">
    <property type="protein sequence ID" value="MFC4766888.1"/>
    <property type="molecule type" value="Genomic_DNA"/>
</dbReference>
<evidence type="ECO:0000256" key="7">
    <source>
        <dbReference type="ARBA" id="ARBA00023150"/>
    </source>
</evidence>
<evidence type="ECO:0000313" key="11">
    <source>
        <dbReference type="EMBL" id="MFC4766888.1"/>
    </source>
</evidence>
<dbReference type="InterPro" id="IPR001453">
    <property type="entry name" value="MoaB/Mog_dom"/>
</dbReference>
<dbReference type="InterPro" id="IPR005111">
    <property type="entry name" value="MoeA_C_domain_IV"/>
</dbReference>
<reference evidence="12" key="1">
    <citation type="journal article" date="2019" name="Int. J. Syst. Evol. Microbiol.">
        <title>The Global Catalogue of Microorganisms (GCM) 10K type strain sequencing project: providing services to taxonomists for standard genome sequencing and annotation.</title>
        <authorList>
            <consortium name="The Broad Institute Genomics Platform"/>
            <consortium name="The Broad Institute Genome Sequencing Center for Infectious Disease"/>
            <person name="Wu L."/>
            <person name="Ma J."/>
        </authorList>
    </citation>
    <scope>NUCLEOTIDE SEQUENCE [LARGE SCALE GENOMIC DNA]</scope>
    <source>
        <strain evidence="12">WYCCWR 12678</strain>
    </source>
</reference>
<evidence type="ECO:0000256" key="1">
    <source>
        <dbReference type="ARBA" id="ARBA00002901"/>
    </source>
</evidence>
<protein>
    <recommendedName>
        <fullName evidence="5 9">Molybdopterin molybdenumtransferase</fullName>
        <ecNumber evidence="4 9">2.10.1.1</ecNumber>
    </recommendedName>
</protein>
<comment type="similarity">
    <text evidence="3 9">Belongs to the MoeA family.</text>
</comment>
<dbReference type="CDD" id="cd00887">
    <property type="entry name" value="MoeA"/>
    <property type="match status" value="1"/>
</dbReference>
<evidence type="ECO:0000256" key="9">
    <source>
        <dbReference type="RuleBase" id="RU365090"/>
    </source>
</evidence>
<evidence type="ECO:0000259" key="10">
    <source>
        <dbReference type="SMART" id="SM00852"/>
    </source>
</evidence>
<evidence type="ECO:0000256" key="6">
    <source>
        <dbReference type="ARBA" id="ARBA00022505"/>
    </source>
</evidence>
<name>A0ABV9PZI6_9BACL</name>
<comment type="cofactor">
    <cofactor evidence="9">
        <name>Mg(2+)</name>
        <dbReference type="ChEBI" id="CHEBI:18420"/>
    </cofactor>
</comment>
<dbReference type="Pfam" id="PF03453">
    <property type="entry name" value="MoeA_N"/>
    <property type="match status" value="1"/>
</dbReference>
<dbReference type="Pfam" id="PF03454">
    <property type="entry name" value="MoeA_C"/>
    <property type="match status" value="1"/>
</dbReference>
<accession>A0ABV9PZI6</accession>
<dbReference type="InterPro" id="IPR038987">
    <property type="entry name" value="MoeA-like"/>
</dbReference>
<dbReference type="InterPro" id="IPR036135">
    <property type="entry name" value="MoeA_linker/N_sf"/>
</dbReference>
<keyword evidence="7 9" id="KW-0501">Molybdenum cofactor biosynthesis</keyword>
<dbReference type="PANTHER" id="PTHR10192">
    <property type="entry name" value="MOLYBDOPTERIN BIOSYNTHESIS PROTEIN"/>
    <property type="match status" value="1"/>
</dbReference>
<dbReference type="EC" id="2.10.1.1" evidence="4 9"/>
<dbReference type="SUPFAM" id="SSF63882">
    <property type="entry name" value="MoeA N-terminal region -like"/>
    <property type="match status" value="1"/>
</dbReference>
<keyword evidence="9" id="KW-0460">Magnesium</keyword>
<evidence type="ECO:0000256" key="2">
    <source>
        <dbReference type="ARBA" id="ARBA00005046"/>
    </source>
</evidence>
<dbReference type="InterPro" id="IPR036688">
    <property type="entry name" value="MoeA_C_domain_IV_sf"/>
</dbReference>
<gene>
    <name evidence="11" type="primary">glp</name>
    <name evidence="11" type="ORF">ACFO8Q_05840</name>
</gene>
<keyword evidence="12" id="KW-1185">Reference proteome</keyword>
<dbReference type="Gene3D" id="3.90.105.10">
    <property type="entry name" value="Molybdopterin biosynthesis moea protein, domain 2"/>
    <property type="match status" value="1"/>
</dbReference>
<comment type="catalytic activity">
    <reaction evidence="8">
        <text>adenylyl-molybdopterin + molybdate = Mo-molybdopterin + AMP + H(+)</text>
        <dbReference type="Rhea" id="RHEA:35047"/>
        <dbReference type="ChEBI" id="CHEBI:15378"/>
        <dbReference type="ChEBI" id="CHEBI:36264"/>
        <dbReference type="ChEBI" id="CHEBI:62727"/>
        <dbReference type="ChEBI" id="CHEBI:71302"/>
        <dbReference type="ChEBI" id="CHEBI:456215"/>
        <dbReference type="EC" id="2.10.1.1"/>
    </reaction>
</comment>
<comment type="function">
    <text evidence="1 9">Catalyzes the insertion of molybdate into adenylated molybdopterin with the concomitant release of AMP.</text>
</comment>
<keyword evidence="9" id="KW-0808">Transferase</keyword>